<evidence type="ECO:0000256" key="1">
    <source>
        <dbReference type="SAM" id="MobiDB-lite"/>
    </source>
</evidence>
<dbReference type="EMBL" id="RXIC02000026">
    <property type="protein sequence ID" value="KAB1203408.1"/>
    <property type="molecule type" value="Genomic_DNA"/>
</dbReference>
<reference evidence="3" key="1">
    <citation type="submission" date="2018-07" db="EMBL/GenBank/DDBJ databases">
        <authorList>
            <person name="Gao Z.-S."/>
            <person name="Jia H.-M."/>
            <person name="Jia H.-J."/>
            <person name="Cai Q.-L."/>
            <person name="Wang Y."/>
            <person name="Zhao H.-B."/>
        </authorList>
    </citation>
    <scope>NUCLEOTIDE SEQUENCE</scope>
    <source>
        <tissue evidence="3">Leaves</tissue>
    </source>
</reference>
<reference evidence="3 4" key="2">
    <citation type="journal article" date="2019" name="Plant Biotechnol. J.">
        <title>The red bayberry genome and genetic basis of sex determination.</title>
        <authorList>
            <person name="Jia H.M."/>
            <person name="Jia H.J."/>
            <person name="Cai Q.L."/>
            <person name="Wang Y."/>
            <person name="Zhao H.B."/>
            <person name="Yang W.F."/>
            <person name="Wang G.Y."/>
            <person name="Li Y.H."/>
            <person name="Zhan D.L."/>
            <person name="Shen Y.T."/>
            <person name="Niu Q.F."/>
            <person name="Chang L."/>
            <person name="Qiu J."/>
            <person name="Zhao L."/>
            <person name="Xie H.B."/>
            <person name="Fu W.Y."/>
            <person name="Jin J."/>
            <person name="Li X.W."/>
            <person name="Jiao Y."/>
            <person name="Zhou C.C."/>
            <person name="Tu T."/>
            <person name="Chai C.Y."/>
            <person name="Gao J.L."/>
            <person name="Fan L.J."/>
            <person name="van de Weg E."/>
            <person name="Wang J.Y."/>
            <person name="Gao Z.S."/>
        </authorList>
    </citation>
    <scope>NUCLEOTIDE SEQUENCE [LARGE SCALE GENOMIC DNA]</scope>
    <source>
        <tissue evidence="3">Leaves</tissue>
    </source>
</reference>
<proteinExistence type="predicted"/>
<evidence type="ECO:0000313" key="3">
    <source>
        <dbReference type="EMBL" id="KAB1203408.1"/>
    </source>
</evidence>
<feature type="region of interest" description="Disordered" evidence="1">
    <location>
        <begin position="1"/>
        <end position="39"/>
    </location>
</feature>
<keyword evidence="4" id="KW-1185">Reference proteome</keyword>
<name>A0A6A1UUA9_9ROSI</name>
<reference evidence="3" key="3">
    <citation type="submission" date="2019-09" db="EMBL/GenBank/DDBJ databases">
        <authorList>
            <person name="Gao Z."/>
        </authorList>
    </citation>
    <scope>NUCLEOTIDE SEQUENCE</scope>
    <source>
        <tissue evidence="3">Leaves</tissue>
    </source>
</reference>
<accession>A0A6A1UUA9</accession>
<dbReference type="EMBL" id="RXIC02000026">
    <property type="protein sequence ID" value="KAB1203405.1"/>
    <property type="molecule type" value="Genomic_DNA"/>
</dbReference>
<evidence type="ECO:0000313" key="4">
    <source>
        <dbReference type="Proteomes" id="UP000516437"/>
    </source>
</evidence>
<evidence type="ECO:0000313" key="2">
    <source>
        <dbReference type="EMBL" id="KAB1203405.1"/>
    </source>
</evidence>
<dbReference type="AlphaFoldDB" id="A0A6A1UUA9"/>
<dbReference type="Proteomes" id="UP000516437">
    <property type="component" value="Chromosome 8"/>
</dbReference>
<organism evidence="3 4">
    <name type="scientific">Morella rubra</name>
    <name type="common">Chinese bayberry</name>
    <dbReference type="NCBI Taxonomy" id="262757"/>
    <lineage>
        <taxon>Eukaryota</taxon>
        <taxon>Viridiplantae</taxon>
        <taxon>Streptophyta</taxon>
        <taxon>Embryophyta</taxon>
        <taxon>Tracheophyta</taxon>
        <taxon>Spermatophyta</taxon>
        <taxon>Magnoliopsida</taxon>
        <taxon>eudicotyledons</taxon>
        <taxon>Gunneridae</taxon>
        <taxon>Pentapetalae</taxon>
        <taxon>rosids</taxon>
        <taxon>fabids</taxon>
        <taxon>Fagales</taxon>
        <taxon>Myricaceae</taxon>
        <taxon>Morella</taxon>
    </lineage>
</organism>
<gene>
    <name evidence="2" type="ORF">CJ030_MR8G000554</name>
    <name evidence="3" type="ORF">CJ030_MR8G000557</name>
</gene>
<protein>
    <submittedName>
        <fullName evidence="3">Uncharacterized protein</fullName>
    </submittedName>
</protein>
<comment type="caution">
    <text evidence="3">The sequence shown here is derived from an EMBL/GenBank/DDBJ whole genome shotgun (WGS) entry which is preliminary data.</text>
</comment>
<sequence length="171" mass="18530">MRLASTLDKPPNRDGPNDGMPRSKRAWPTPMAINNQGHKPRVGIRGLHEVIMLEGLGRPKEHKGGTTIWLPAIVVQGRVHGRLILKAPNAYWSGLVTPPQGHWTRAVDGGAHMRWVPYDPGGPMEPNNITTLQGGGMAATTTVTAALEIPYGKLVPDDPRGSMKPFEVTTL</sequence>